<feature type="transmembrane region" description="Helical" evidence="4">
    <location>
        <begin position="187"/>
        <end position="208"/>
    </location>
</feature>
<gene>
    <name evidence="7" type="primary">yoaH</name>
    <name evidence="7" type="ORF">bsdtb5_04730</name>
</gene>
<keyword evidence="8" id="KW-1185">Reference proteome</keyword>
<name>A0A7R7IB42_9FIRM</name>
<evidence type="ECO:0000313" key="8">
    <source>
        <dbReference type="Proteomes" id="UP000595897"/>
    </source>
</evidence>
<dbReference type="InterPro" id="IPR024478">
    <property type="entry name" value="HlyB_4HB_MCP"/>
</dbReference>
<keyword evidence="4" id="KW-0812">Transmembrane</keyword>
<dbReference type="InterPro" id="IPR003660">
    <property type="entry name" value="HAMP_dom"/>
</dbReference>
<dbReference type="Pfam" id="PF12729">
    <property type="entry name" value="4HB_MCP_1"/>
    <property type="match status" value="1"/>
</dbReference>
<dbReference type="Pfam" id="PF00672">
    <property type="entry name" value="HAMP"/>
    <property type="match status" value="1"/>
</dbReference>
<sequence length="571" mass="63338">MKKIFSNIKFVTKISMLSVNYILFIALVGFIGLLALNKTNDSIKEINGKKVQSIYELEKAQKSIHDISTSMITIAIAPDDESKRALESKLAVSEKELDKCMDQYIKLNPKVKEDVDYKELYTVYQEFQSMKSTIISGKDMQQLTVLIKSNITDRLTKVNDSFNNLIQNQKEQVDLLYDKSQNDFHRIIFIFICLIIVASAIGISFSVFTYQVVVRPIREVTIKLNNISQNGGDLTDRINIHSKDEIGKLAIAFDYTMDKLQDMVSDVRSSSEQVAIFSQQLSQTTEESSNALDLIAQSIQGITQGAQTNVEIVEISNHDLITVNELAKETAEAVQKTSISSNAVHQLAEKGTVTLNDVSSSIEKISMSSSEVARAIKELDNSSLQISEIVTLITNISAQTNLLALNAAIEAARAGEFGKGFSVVAEEIRELADQSNMAANEIVKLIQENRKKTDMAVYSTNNVAVLIESGITDVNIAKENFDKILNSIKSIVIQIKEIDNTTQQQVQTVYEVNQTLSQITKTAEKMAAGTEEVSGSVEEQYATMQEISSTAFQMSEMSDSLLKTVEGYIVE</sequence>
<dbReference type="RefSeq" id="WP_271714468.1">
    <property type="nucleotide sequence ID" value="NZ_AP024169.1"/>
</dbReference>
<feature type="domain" description="Methyl-accepting transducer" evidence="5">
    <location>
        <begin position="284"/>
        <end position="520"/>
    </location>
</feature>
<evidence type="ECO:0000256" key="2">
    <source>
        <dbReference type="ARBA" id="ARBA00029447"/>
    </source>
</evidence>
<dbReference type="SMART" id="SM00304">
    <property type="entry name" value="HAMP"/>
    <property type="match status" value="2"/>
</dbReference>
<dbReference type="Gene3D" id="6.10.340.10">
    <property type="match status" value="1"/>
</dbReference>
<dbReference type="KEGG" id="ahb:bsdtb5_04730"/>
<dbReference type="Proteomes" id="UP000595897">
    <property type="component" value="Chromosome"/>
</dbReference>
<comment type="similarity">
    <text evidence="2">Belongs to the methyl-accepting chemotaxis (MCP) protein family.</text>
</comment>
<dbReference type="SMART" id="SM00283">
    <property type="entry name" value="MA"/>
    <property type="match status" value="1"/>
</dbReference>
<dbReference type="PROSITE" id="PS50111">
    <property type="entry name" value="CHEMOTAXIS_TRANSDUC_2"/>
    <property type="match status" value="1"/>
</dbReference>
<organism evidence="7 8">
    <name type="scientific">Anaeromicropila herbilytica</name>
    <dbReference type="NCBI Taxonomy" id="2785025"/>
    <lineage>
        <taxon>Bacteria</taxon>
        <taxon>Bacillati</taxon>
        <taxon>Bacillota</taxon>
        <taxon>Clostridia</taxon>
        <taxon>Lachnospirales</taxon>
        <taxon>Lachnospiraceae</taxon>
        <taxon>Anaeromicropila</taxon>
    </lineage>
</organism>
<keyword evidence="4" id="KW-0472">Membrane</keyword>
<dbReference type="GO" id="GO:0016020">
    <property type="term" value="C:membrane"/>
    <property type="evidence" value="ECO:0007669"/>
    <property type="project" value="InterPro"/>
</dbReference>
<feature type="transmembrane region" description="Helical" evidence="4">
    <location>
        <begin position="14"/>
        <end position="36"/>
    </location>
</feature>
<proteinExistence type="inferred from homology"/>
<dbReference type="CDD" id="cd06225">
    <property type="entry name" value="HAMP"/>
    <property type="match status" value="1"/>
</dbReference>
<keyword evidence="1 3" id="KW-0807">Transducer</keyword>
<dbReference type="Pfam" id="PF00015">
    <property type="entry name" value="MCPsignal"/>
    <property type="match status" value="1"/>
</dbReference>
<dbReference type="GO" id="GO:0007165">
    <property type="term" value="P:signal transduction"/>
    <property type="evidence" value="ECO:0007669"/>
    <property type="project" value="UniProtKB-KW"/>
</dbReference>
<feature type="domain" description="HAMP" evidence="6">
    <location>
        <begin position="211"/>
        <end position="265"/>
    </location>
</feature>
<evidence type="ECO:0000256" key="4">
    <source>
        <dbReference type="SAM" id="Phobius"/>
    </source>
</evidence>
<dbReference type="PANTHER" id="PTHR32089">
    <property type="entry name" value="METHYL-ACCEPTING CHEMOTAXIS PROTEIN MCPB"/>
    <property type="match status" value="1"/>
</dbReference>
<reference evidence="7 8" key="1">
    <citation type="submission" date="2020-11" db="EMBL/GenBank/DDBJ databases">
        <title>Draft genome sequencing of a Lachnospiraceae strain isolated from anoxic soil subjected to BSD treatment.</title>
        <authorList>
            <person name="Uek A."/>
            <person name="Tonouchi A."/>
        </authorList>
    </citation>
    <scope>NUCLEOTIDE SEQUENCE [LARGE SCALE GENOMIC DNA]</scope>
    <source>
        <strain evidence="7 8">TB5</strain>
    </source>
</reference>
<dbReference type="PROSITE" id="PS50885">
    <property type="entry name" value="HAMP"/>
    <property type="match status" value="1"/>
</dbReference>
<evidence type="ECO:0000313" key="7">
    <source>
        <dbReference type="EMBL" id="BCN29178.1"/>
    </source>
</evidence>
<dbReference type="PANTHER" id="PTHR32089:SF112">
    <property type="entry name" value="LYSOZYME-LIKE PROTEIN-RELATED"/>
    <property type="match status" value="1"/>
</dbReference>
<dbReference type="Gene3D" id="1.10.287.950">
    <property type="entry name" value="Methyl-accepting chemotaxis protein"/>
    <property type="match status" value="1"/>
</dbReference>
<evidence type="ECO:0000259" key="6">
    <source>
        <dbReference type="PROSITE" id="PS50885"/>
    </source>
</evidence>
<evidence type="ECO:0000256" key="1">
    <source>
        <dbReference type="ARBA" id="ARBA00023224"/>
    </source>
</evidence>
<dbReference type="SUPFAM" id="SSF58104">
    <property type="entry name" value="Methyl-accepting chemotaxis protein (MCP) signaling domain"/>
    <property type="match status" value="1"/>
</dbReference>
<accession>A0A7R7IB42</accession>
<keyword evidence="4" id="KW-1133">Transmembrane helix</keyword>
<dbReference type="EMBL" id="AP024169">
    <property type="protein sequence ID" value="BCN29178.1"/>
    <property type="molecule type" value="Genomic_DNA"/>
</dbReference>
<dbReference type="AlphaFoldDB" id="A0A7R7IB42"/>
<evidence type="ECO:0000259" key="5">
    <source>
        <dbReference type="PROSITE" id="PS50111"/>
    </source>
</evidence>
<dbReference type="InterPro" id="IPR004089">
    <property type="entry name" value="MCPsignal_dom"/>
</dbReference>
<evidence type="ECO:0000256" key="3">
    <source>
        <dbReference type="PROSITE-ProRule" id="PRU00284"/>
    </source>
</evidence>
<protein>
    <submittedName>
        <fullName evidence="7">Putative methyl-accepting chemotaxis protein YoaH</fullName>
    </submittedName>
</protein>